<dbReference type="AlphaFoldDB" id="B9Y6R6"/>
<evidence type="ECO:0000313" key="1">
    <source>
        <dbReference type="EMBL" id="EEF68336.1"/>
    </source>
</evidence>
<dbReference type="HOGENOM" id="CLU_3136511_0_0_9"/>
<reference evidence="1 2" key="1">
    <citation type="submission" date="2008-12" db="EMBL/GenBank/DDBJ databases">
        <authorList>
            <person name="Fulton L."/>
            <person name="Clifton S."/>
            <person name="Fulton B."/>
            <person name="Xu J."/>
            <person name="Minx P."/>
            <person name="Pepin K.H."/>
            <person name="Johnson M."/>
            <person name="Bhonagiri V."/>
            <person name="Nash W.E."/>
            <person name="Mardis E.R."/>
            <person name="Wilson R.K."/>
        </authorList>
    </citation>
    <scope>NUCLEOTIDE SEQUENCE [LARGE SCALE GENOMIC DNA]</scope>
    <source>
        <strain evidence="1 2">DSM 12042</strain>
    </source>
</reference>
<sequence>MDQNHIYQKRTGFILSLLIKIAYNKANVETGFAAESLASADPGGRIWRI</sequence>
<accession>B9Y6R6</accession>
<gene>
    <name evidence="1" type="ORF">HOLDEFILI_01509</name>
</gene>
<dbReference type="EMBL" id="ACCF01000084">
    <property type="protein sequence ID" value="EEF68336.1"/>
    <property type="molecule type" value="Genomic_DNA"/>
</dbReference>
<name>B9Y6R6_9FIRM</name>
<comment type="caution">
    <text evidence="1">The sequence shown here is derived from an EMBL/GenBank/DDBJ whole genome shotgun (WGS) entry which is preliminary data.</text>
</comment>
<protein>
    <submittedName>
        <fullName evidence="1">Uncharacterized protein</fullName>
    </submittedName>
</protein>
<reference evidence="1 2" key="2">
    <citation type="submission" date="2009-02" db="EMBL/GenBank/DDBJ databases">
        <title>Draft genome sequence of Holdemania filiformis DSM 12042.</title>
        <authorList>
            <person name="Sudarsanam P."/>
            <person name="Ley R."/>
            <person name="Guruge J."/>
            <person name="Turnbaugh P.J."/>
            <person name="Mahowald M."/>
            <person name="Liep D."/>
            <person name="Gordon J."/>
        </authorList>
    </citation>
    <scope>NUCLEOTIDE SEQUENCE [LARGE SCALE GENOMIC DNA]</scope>
    <source>
        <strain evidence="1 2">DSM 12042</strain>
    </source>
</reference>
<dbReference type="Proteomes" id="UP000005950">
    <property type="component" value="Unassembled WGS sequence"/>
</dbReference>
<evidence type="ECO:0000313" key="2">
    <source>
        <dbReference type="Proteomes" id="UP000005950"/>
    </source>
</evidence>
<organism evidence="1 2">
    <name type="scientific">Holdemania filiformis DSM 12042</name>
    <dbReference type="NCBI Taxonomy" id="545696"/>
    <lineage>
        <taxon>Bacteria</taxon>
        <taxon>Bacillati</taxon>
        <taxon>Bacillota</taxon>
        <taxon>Erysipelotrichia</taxon>
        <taxon>Erysipelotrichales</taxon>
        <taxon>Erysipelotrichaceae</taxon>
        <taxon>Holdemania</taxon>
    </lineage>
</organism>
<proteinExistence type="predicted"/>